<dbReference type="Proteomes" id="UP001431783">
    <property type="component" value="Unassembled WGS sequence"/>
</dbReference>
<dbReference type="EMBL" id="JARQZJ010000125">
    <property type="protein sequence ID" value="KAK9890536.1"/>
    <property type="molecule type" value="Genomic_DNA"/>
</dbReference>
<proteinExistence type="predicted"/>
<protein>
    <submittedName>
        <fullName evidence="1">Uncharacterized protein</fullName>
    </submittedName>
</protein>
<comment type="caution">
    <text evidence="1">The sequence shown here is derived from an EMBL/GenBank/DDBJ whole genome shotgun (WGS) entry which is preliminary data.</text>
</comment>
<keyword evidence="2" id="KW-1185">Reference proteome</keyword>
<accession>A0AAW1VDP8</accession>
<evidence type="ECO:0000313" key="1">
    <source>
        <dbReference type="EMBL" id="KAK9890536.1"/>
    </source>
</evidence>
<reference evidence="1 2" key="1">
    <citation type="submission" date="2023-03" db="EMBL/GenBank/DDBJ databases">
        <title>Genome insight into feeding habits of ladybird beetles.</title>
        <authorList>
            <person name="Li H.-S."/>
            <person name="Huang Y.-H."/>
            <person name="Pang H."/>
        </authorList>
    </citation>
    <scope>NUCLEOTIDE SEQUENCE [LARGE SCALE GENOMIC DNA]</scope>
    <source>
        <strain evidence="1">SYSU_2023b</strain>
        <tissue evidence="1">Whole body</tissue>
    </source>
</reference>
<gene>
    <name evidence="1" type="ORF">WA026_010612</name>
</gene>
<organism evidence="1 2">
    <name type="scientific">Henosepilachna vigintioctopunctata</name>
    <dbReference type="NCBI Taxonomy" id="420089"/>
    <lineage>
        <taxon>Eukaryota</taxon>
        <taxon>Metazoa</taxon>
        <taxon>Ecdysozoa</taxon>
        <taxon>Arthropoda</taxon>
        <taxon>Hexapoda</taxon>
        <taxon>Insecta</taxon>
        <taxon>Pterygota</taxon>
        <taxon>Neoptera</taxon>
        <taxon>Endopterygota</taxon>
        <taxon>Coleoptera</taxon>
        <taxon>Polyphaga</taxon>
        <taxon>Cucujiformia</taxon>
        <taxon>Coccinelloidea</taxon>
        <taxon>Coccinellidae</taxon>
        <taxon>Epilachninae</taxon>
        <taxon>Epilachnini</taxon>
        <taxon>Henosepilachna</taxon>
    </lineage>
</organism>
<evidence type="ECO:0000313" key="2">
    <source>
        <dbReference type="Proteomes" id="UP001431783"/>
    </source>
</evidence>
<sequence>MSKISSYSNGHKSSWPITGLRFVAMIRYEMSLRETISAIHPLAVSMRAQHVIDKLPCNFNFCILSQYLLNKPITISRCRTPNVRDRRLITPGHVDVIKEFIGLPNKLSRVSHSVNYEWRNKTPTFNLGKGLGINCQALGK</sequence>
<name>A0AAW1VDP8_9CUCU</name>
<dbReference type="AlphaFoldDB" id="A0AAW1VDP8"/>